<dbReference type="KEGG" id="mrtj:KHC33_05665"/>
<keyword evidence="6" id="KW-0560">Oxidoreductase</keyword>
<gene>
    <name evidence="6" type="ORF">KHC33_05665</name>
</gene>
<organism evidence="6 7">
    <name type="scientific">Methanospirillum purgamenti</name>
    <dbReference type="NCBI Taxonomy" id="2834276"/>
    <lineage>
        <taxon>Archaea</taxon>
        <taxon>Methanobacteriati</taxon>
        <taxon>Methanobacteriota</taxon>
        <taxon>Stenosarchaea group</taxon>
        <taxon>Methanomicrobia</taxon>
        <taxon>Methanomicrobiales</taxon>
        <taxon>Methanospirillaceae</taxon>
        <taxon>Methanospirillum</taxon>
    </lineage>
</organism>
<evidence type="ECO:0000256" key="4">
    <source>
        <dbReference type="ARBA" id="ARBA00023136"/>
    </source>
</evidence>
<feature type="transmembrane region" description="Helical" evidence="5">
    <location>
        <begin position="263"/>
        <end position="284"/>
    </location>
</feature>
<feature type="transmembrane region" description="Helical" evidence="5">
    <location>
        <begin position="6"/>
        <end position="27"/>
    </location>
</feature>
<dbReference type="AlphaFoldDB" id="A0A8E7EIC4"/>
<evidence type="ECO:0000313" key="6">
    <source>
        <dbReference type="EMBL" id="QVV89982.1"/>
    </source>
</evidence>
<sequence>MNSFDPFLAAALFIILAPVVGILITGLDRILTARMQGRVGPPVLQPWYDIRKLFQKKQVAVWGAQSFFIFCYLIFIIFTGALFFAGGDILLVIFAFTLGHVFLVLGAYVSYSPYAHIGAERELIQLMAVEPMIIIAAIGLYQVNDSFLIGDMANHPGLPILLLPGVFLGFIYILTFKLRKSPFDLATSHHAHQELVKGSTTEFSGWTLGMLELAHIYELVVMLGFIWLFFGDNLILCGIAIVVIMVLEILVDNCTSRVRWQDAMISAWFVTLVAGAGNIFALSIM</sequence>
<dbReference type="PANTHER" id="PTHR43359">
    <property type="entry name" value="FORMATE HYDROGENLYASE SUBUNIT 4"/>
    <property type="match status" value="1"/>
</dbReference>
<keyword evidence="2 5" id="KW-0812">Transmembrane</keyword>
<dbReference type="InterPro" id="IPR001694">
    <property type="entry name" value="NADH_UbQ_OxRdtase_su1/FPO"/>
</dbReference>
<feature type="transmembrane region" description="Helical" evidence="5">
    <location>
        <begin position="123"/>
        <end position="143"/>
    </location>
</feature>
<dbReference type="PANTHER" id="PTHR43359:SF1">
    <property type="entry name" value="FORMATE HYDROGENLYASE SUBUNIT 4-RELATED"/>
    <property type="match status" value="1"/>
</dbReference>
<name>A0A8E7EIC4_9EURY</name>
<comment type="subcellular location">
    <subcellularLocation>
        <location evidence="1">Membrane</location>
        <topology evidence="1">Multi-pass membrane protein</topology>
    </subcellularLocation>
</comment>
<dbReference type="GeneID" id="65096651"/>
<accession>A0A8E7EIC4</accession>
<keyword evidence="3 5" id="KW-1133">Transmembrane helix</keyword>
<keyword evidence="7" id="KW-1185">Reference proteome</keyword>
<evidence type="ECO:0000256" key="2">
    <source>
        <dbReference type="ARBA" id="ARBA00022692"/>
    </source>
</evidence>
<dbReference type="GO" id="GO:0005886">
    <property type="term" value="C:plasma membrane"/>
    <property type="evidence" value="ECO:0007669"/>
    <property type="project" value="TreeGrafter"/>
</dbReference>
<dbReference type="Proteomes" id="UP000680656">
    <property type="component" value="Chromosome"/>
</dbReference>
<evidence type="ECO:0000313" key="7">
    <source>
        <dbReference type="Proteomes" id="UP000680656"/>
    </source>
</evidence>
<dbReference type="EC" id="1.6.5.11" evidence="6"/>
<feature type="transmembrane region" description="Helical" evidence="5">
    <location>
        <begin position="89"/>
        <end position="111"/>
    </location>
</feature>
<evidence type="ECO:0000256" key="3">
    <source>
        <dbReference type="ARBA" id="ARBA00022989"/>
    </source>
</evidence>
<evidence type="ECO:0000256" key="1">
    <source>
        <dbReference type="ARBA" id="ARBA00004141"/>
    </source>
</evidence>
<reference evidence="6 7" key="1">
    <citation type="submission" date="2021-05" db="EMBL/GenBank/DDBJ databases">
        <title>A novel Methanospirillum isolate from a pyrite-forming mixed culture.</title>
        <authorList>
            <person name="Bunk B."/>
            <person name="Sproer C."/>
            <person name="Spring S."/>
            <person name="Pester M."/>
        </authorList>
    </citation>
    <scope>NUCLEOTIDE SEQUENCE [LARGE SCALE GENOMIC DNA]</scope>
    <source>
        <strain evidence="6 7">J.3.6.1-F.2.7.3</strain>
    </source>
</reference>
<dbReference type="Pfam" id="PF00146">
    <property type="entry name" value="NADHdh"/>
    <property type="match status" value="1"/>
</dbReference>
<feature type="transmembrane region" description="Helical" evidence="5">
    <location>
        <begin position="59"/>
        <end position="83"/>
    </location>
</feature>
<feature type="transmembrane region" description="Helical" evidence="5">
    <location>
        <begin position="155"/>
        <end position="174"/>
    </location>
</feature>
<proteinExistence type="predicted"/>
<keyword evidence="4 5" id="KW-0472">Membrane</keyword>
<dbReference type="RefSeq" id="WP_214420762.1">
    <property type="nucleotide sequence ID" value="NZ_CP075546.1"/>
</dbReference>
<feature type="transmembrane region" description="Helical" evidence="5">
    <location>
        <begin position="233"/>
        <end position="251"/>
    </location>
</feature>
<evidence type="ECO:0000256" key="5">
    <source>
        <dbReference type="SAM" id="Phobius"/>
    </source>
</evidence>
<dbReference type="InterPro" id="IPR052561">
    <property type="entry name" value="ComplexI_Subunit1"/>
</dbReference>
<dbReference type="GO" id="GO:0016491">
    <property type="term" value="F:oxidoreductase activity"/>
    <property type="evidence" value="ECO:0007669"/>
    <property type="project" value="UniProtKB-KW"/>
</dbReference>
<dbReference type="EMBL" id="CP075546">
    <property type="protein sequence ID" value="QVV89982.1"/>
    <property type="molecule type" value="Genomic_DNA"/>
</dbReference>
<protein>
    <submittedName>
        <fullName evidence="6">NADH-quinone oxidoreductase subunit H</fullName>
        <ecNumber evidence="6">1.6.5.11</ecNumber>
    </submittedName>
</protein>